<keyword evidence="1" id="KW-0732">Signal</keyword>
<feature type="chain" id="PRO_5043876215" evidence="1">
    <location>
        <begin position="16"/>
        <end position="290"/>
    </location>
</feature>
<evidence type="ECO:0000256" key="1">
    <source>
        <dbReference type="SAM" id="SignalP"/>
    </source>
</evidence>
<dbReference type="Proteomes" id="UP001050691">
    <property type="component" value="Unassembled WGS sequence"/>
</dbReference>
<organism evidence="2 3">
    <name type="scientific">Clathrus columnatus</name>
    <dbReference type="NCBI Taxonomy" id="1419009"/>
    <lineage>
        <taxon>Eukaryota</taxon>
        <taxon>Fungi</taxon>
        <taxon>Dikarya</taxon>
        <taxon>Basidiomycota</taxon>
        <taxon>Agaricomycotina</taxon>
        <taxon>Agaricomycetes</taxon>
        <taxon>Phallomycetidae</taxon>
        <taxon>Phallales</taxon>
        <taxon>Clathraceae</taxon>
        <taxon>Clathrus</taxon>
    </lineage>
</organism>
<name>A0AAV5AB06_9AGAM</name>
<feature type="signal peptide" evidence="1">
    <location>
        <begin position="1"/>
        <end position="15"/>
    </location>
</feature>
<evidence type="ECO:0000313" key="3">
    <source>
        <dbReference type="Proteomes" id="UP001050691"/>
    </source>
</evidence>
<keyword evidence="3" id="KW-1185">Reference proteome</keyword>
<dbReference type="AlphaFoldDB" id="A0AAV5AB06"/>
<accession>A0AAV5AB06</accession>
<reference evidence="2" key="1">
    <citation type="submission" date="2021-10" db="EMBL/GenBank/DDBJ databases">
        <title>De novo Genome Assembly of Clathrus columnatus (Basidiomycota, Fungi) Using Illumina and Nanopore Sequence Data.</title>
        <authorList>
            <person name="Ogiso-Tanaka E."/>
            <person name="Itagaki H."/>
            <person name="Hosoya T."/>
            <person name="Hosaka K."/>
        </authorList>
    </citation>
    <scope>NUCLEOTIDE SEQUENCE</scope>
    <source>
        <strain evidence="2">MO-923</strain>
    </source>
</reference>
<evidence type="ECO:0000313" key="2">
    <source>
        <dbReference type="EMBL" id="GJJ11822.1"/>
    </source>
</evidence>
<sequence>MRTFAILSFVVAAFAAPTAFAPAGLANVVAPITAPAKVAANAATNVEAYADAAAANVNAQYNSIGNNDVNGNRVNILSRGVDIKNVGVNDSPVKVDAANDALHAFTHDVHPRGAVDVLAIVTAILEGLVDLCTQEANQLYVQVGVNAKAAIANLDITDDSILNNVLNGNNVKVLKRADVNALADLVSGVIAVVKALTTAGVKTDTIVGNIKATCNSIGNNVGNGNTVNVASRDVVDAVAPIVVVLKAFVSAVTSIGGVINADVLNLALQNNHILDGVLNGNNLNVLSGPL</sequence>
<protein>
    <submittedName>
        <fullName evidence="2">Uncharacterized protein</fullName>
    </submittedName>
</protein>
<dbReference type="EMBL" id="BPWL01000007">
    <property type="protein sequence ID" value="GJJ11822.1"/>
    <property type="molecule type" value="Genomic_DNA"/>
</dbReference>
<comment type="caution">
    <text evidence="2">The sequence shown here is derived from an EMBL/GenBank/DDBJ whole genome shotgun (WGS) entry which is preliminary data.</text>
</comment>
<proteinExistence type="predicted"/>
<gene>
    <name evidence="2" type="ORF">Clacol_006060</name>
</gene>